<proteinExistence type="predicted"/>
<sequence>MTGELFENDRAWFAAHPGRKLRIRRMISDEFFPDPNDPPKPKKGQSLAEAMLESAALVAEAKSNFPVVQRGQTHFTLVQKLSDGVRARSHLILGDQFEPEVASDDVVRAIASLQGAILLL</sequence>
<gene>
    <name evidence="1" type="ORF">GR167_00450</name>
</gene>
<dbReference type="RefSeq" id="WP_160971474.1">
    <property type="nucleotide sequence ID" value="NZ_WWEN01000001.1"/>
</dbReference>
<comment type="caution">
    <text evidence="1">The sequence shown here is derived from an EMBL/GenBank/DDBJ whole genome shotgun (WGS) entry which is preliminary data.</text>
</comment>
<organism evidence="1 2">
    <name type="scientific">Thalassovita mangrovi</name>
    <dbReference type="NCBI Taxonomy" id="2692236"/>
    <lineage>
        <taxon>Bacteria</taxon>
        <taxon>Pseudomonadati</taxon>
        <taxon>Pseudomonadota</taxon>
        <taxon>Alphaproteobacteria</taxon>
        <taxon>Rhodobacterales</taxon>
        <taxon>Roseobacteraceae</taxon>
        <taxon>Thalassovita</taxon>
    </lineage>
</organism>
<dbReference type="Proteomes" id="UP000479043">
    <property type="component" value="Unassembled WGS sequence"/>
</dbReference>
<protein>
    <submittedName>
        <fullName evidence="1">Uncharacterized protein</fullName>
    </submittedName>
</protein>
<evidence type="ECO:0000313" key="1">
    <source>
        <dbReference type="EMBL" id="MYM53757.1"/>
    </source>
</evidence>
<dbReference type="AlphaFoldDB" id="A0A6L8LCG9"/>
<evidence type="ECO:0000313" key="2">
    <source>
        <dbReference type="Proteomes" id="UP000479043"/>
    </source>
</evidence>
<dbReference type="EMBL" id="WWEN01000001">
    <property type="protein sequence ID" value="MYM53757.1"/>
    <property type="molecule type" value="Genomic_DNA"/>
</dbReference>
<reference evidence="1 2" key="1">
    <citation type="submission" date="2020-01" db="EMBL/GenBank/DDBJ databases">
        <authorList>
            <person name="Chen S."/>
        </authorList>
    </citation>
    <scope>NUCLEOTIDE SEQUENCE [LARGE SCALE GENOMIC DNA]</scope>
    <source>
        <strain evidence="1 2">GS-10</strain>
    </source>
</reference>
<name>A0A6L8LCG9_9RHOB</name>
<keyword evidence="2" id="KW-1185">Reference proteome</keyword>
<accession>A0A6L8LCG9</accession>